<name>A0A6H9H334_MICAE</name>
<dbReference type="RefSeq" id="WP_159294690.1">
    <property type="nucleotide sequence ID" value="NZ_BJCI01000092.1"/>
</dbReference>
<dbReference type="EMBL" id="BJCI01000092">
    <property type="protein sequence ID" value="GCL52266.1"/>
    <property type="molecule type" value="Genomic_DNA"/>
</dbReference>
<comment type="caution">
    <text evidence="1">The sequence shown here is derived from an EMBL/GenBank/DDBJ whole genome shotgun (WGS) entry which is preliminary data.</text>
</comment>
<organism evidence="1 2">
    <name type="scientific">Microcystis aeruginosa NIES-3804</name>
    <dbReference type="NCBI Taxonomy" id="2517783"/>
    <lineage>
        <taxon>Bacteria</taxon>
        <taxon>Bacillati</taxon>
        <taxon>Cyanobacteriota</taxon>
        <taxon>Cyanophyceae</taxon>
        <taxon>Oscillatoriophycideae</taxon>
        <taxon>Chroococcales</taxon>
        <taxon>Microcystaceae</taxon>
        <taxon>Microcystis</taxon>
    </lineage>
</organism>
<dbReference type="AlphaFoldDB" id="A0A6H9H334"/>
<reference evidence="1 2" key="1">
    <citation type="submission" date="2019-02" db="EMBL/GenBank/DDBJ databases">
        <title>Draft genome sequence of Arthrospira platensis NIES-3804.</title>
        <authorList>
            <person name="Yamaguchi H."/>
            <person name="Suzuki S."/>
            <person name="Kawachi M."/>
        </authorList>
    </citation>
    <scope>NUCLEOTIDE SEQUENCE [LARGE SCALE GENOMIC DNA]</scope>
    <source>
        <strain evidence="1 2">NIES-3804</strain>
    </source>
</reference>
<dbReference type="Proteomes" id="UP000435041">
    <property type="component" value="Unassembled WGS sequence"/>
</dbReference>
<proteinExistence type="predicted"/>
<evidence type="ECO:0000313" key="2">
    <source>
        <dbReference type="Proteomes" id="UP000435041"/>
    </source>
</evidence>
<accession>A0A6H9H334</accession>
<gene>
    <name evidence="1" type="ORF">NIES3804_38540</name>
</gene>
<protein>
    <submittedName>
        <fullName evidence="1">Uncharacterized protein</fullName>
    </submittedName>
</protein>
<evidence type="ECO:0000313" key="1">
    <source>
        <dbReference type="EMBL" id="GCL52266.1"/>
    </source>
</evidence>
<sequence length="59" mass="6659">MDDKTKNIQPEIENLNLDEIDVEELEKRLELAVGTAAAWSCECDGLKQCKLTIIDKPVQ</sequence>